<comment type="caution">
    <text evidence="4">The sequence shown here is derived from an EMBL/GenBank/DDBJ whole genome shotgun (WGS) entry which is preliminary data.</text>
</comment>
<keyword evidence="1" id="KW-0285">Flavoprotein</keyword>
<dbReference type="InterPro" id="IPR036188">
    <property type="entry name" value="FAD/NAD-bd_sf"/>
</dbReference>
<dbReference type="Gene3D" id="3.50.50.60">
    <property type="entry name" value="FAD/NAD(P)-binding domain"/>
    <property type="match status" value="1"/>
</dbReference>
<evidence type="ECO:0000256" key="1">
    <source>
        <dbReference type="ARBA" id="ARBA00022630"/>
    </source>
</evidence>
<evidence type="ECO:0000256" key="2">
    <source>
        <dbReference type="ARBA" id="ARBA00023002"/>
    </source>
</evidence>
<dbReference type="Proteomes" id="UP001583186">
    <property type="component" value="Unassembled WGS sequence"/>
</dbReference>
<name>A0ABR3YSN0_9PEZI</name>
<protein>
    <recommendedName>
        <fullName evidence="3">FAD-dependent oxidoreductase 2 FAD-binding domain-containing protein</fullName>
    </recommendedName>
</protein>
<evidence type="ECO:0000313" key="5">
    <source>
        <dbReference type="Proteomes" id="UP001583186"/>
    </source>
</evidence>
<dbReference type="InterPro" id="IPR014614">
    <property type="entry name" value="KsdD_DH"/>
</dbReference>
<reference evidence="4 5" key="1">
    <citation type="journal article" date="2024" name="IMA Fungus">
        <title>IMA Genome - F19 : A genome assembly and annotation guide to empower mycologists, including annotated draft genome sequences of Ceratocystis pirilliformis, Diaporthe australafricana, Fusarium ophioides, Paecilomyces lecythidis, and Sporothrix stenoceras.</title>
        <authorList>
            <person name="Aylward J."/>
            <person name="Wilson A.M."/>
            <person name="Visagie C.M."/>
            <person name="Spraker J."/>
            <person name="Barnes I."/>
            <person name="Buitendag C."/>
            <person name="Ceriani C."/>
            <person name="Del Mar Angel L."/>
            <person name="du Plessis D."/>
            <person name="Fuchs T."/>
            <person name="Gasser K."/>
            <person name="Kramer D."/>
            <person name="Li W."/>
            <person name="Munsamy K."/>
            <person name="Piso A."/>
            <person name="Price J.L."/>
            <person name="Sonnekus B."/>
            <person name="Thomas C."/>
            <person name="van der Nest A."/>
            <person name="van Dijk A."/>
            <person name="van Heerden A."/>
            <person name="van Vuuren N."/>
            <person name="Yilmaz N."/>
            <person name="Duong T.A."/>
            <person name="van der Merwe N.A."/>
            <person name="Wingfield M.J."/>
            <person name="Wingfield B.D."/>
        </authorList>
    </citation>
    <scope>NUCLEOTIDE SEQUENCE [LARGE SCALE GENOMIC DNA]</scope>
    <source>
        <strain evidence="4 5">CMW 5346</strain>
    </source>
</reference>
<evidence type="ECO:0000313" key="4">
    <source>
        <dbReference type="EMBL" id="KAL1890937.1"/>
    </source>
</evidence>
<dbReference type="Pfam" id="PF00890">
    <property type="entry name" value="FAD_binding_2"/>
    <property type="match status" value="1"/>
</dbReference>
<dbReference type="InterPro" id="IPR027477">
    <property type="entry name" value="Succ_DH/fumarate_Rdtase_cat_sf"/>
</dbReference>
<dbReference type="InterPro" id="IPR003953">
    <property type="entry name" value="FAD-dep_OxRdtase_2_FAD-bd"/>
</dbReference>
<accession>A0ABR3YSN0</accession>
<sequence length="577" mass="62968">MPDKSESPPAIIVGHGLAGLVAAYELTQRGVNVVIVDQETRANLGGQAFFSLGGLFCVDSKAQRARGIKDSRALALRDWLGTAKFDRLDTQDRWPRQWAEAFVNFATDEFEQYVTKLGLSFIQVGWAERGDGAADGHGNSVPRFHLTWGTGPEVVRIFKEPVLAAEKRGLVKFMHRHMVDRLITENDDPNGRVVGIAGRVLKDDDEVPRGKPTTREAVDTFEIRGASVLVASGGIGGNVEAVKKAWPLDRLGPKVPKTFVVGVPAHVDGRMMGIAESAGANMVNQDRMWHYTEGIQNWDPIWPDHGIRVLPAPSSLWLDATGKRLPAFLFPGSDTLATLKHICSTGYDYSWFILDKAIVAREFALSGSEQNPDITNKSYWQTLLQRVLTKSGTVAVQKFCEHGVDFVIRDNLTDLVVGMNELAAEVGGPKLDLADIQETVEARDAQMDNPYSKDAQAMLIHNSRLFWYDKVSRVAPPHRIQDPKYGPLIAVRMHLLTRKTLGGIETDLGSRVQRADGSTFPGLYAAGEAAGFGGGGVHGYAALEGTFLGGCIFSGRAAGRAMADEIQGVKTPQESRL</sequence>
<dbReference type="PIRSF" id="PIRSF036654">
    <property type="entry name" value="UCP036654"/>
    <property type="match status" value="1"/>
</dbReference>
<organism evidence="4 5">
    <name type="scientific">Sporothrix stenoceras</name>
    <dbReference type="NCBI Taxonomy" id="5173"/>
    <lineage>
        <taxon>Eukaryota</taxon>
        <taxon>Fungi</taxon>
        <taxon>Dikarya</taxon>
        <taxon>Ascomycota</taxon>
        <taxon>Pezizomycotina</taxon>
        <taxon>Sordariomycetes</taxon>
        <taxon>Sordariomycetidae</taxon>
        <taxon>Ophiostomatales</taxon>
        <taxon>Ophiostomataceae</taxon>
        <taxon>Sporothrix</taxon>
    </lineage>
</organism>
<dbReference type="EMBL" id="JAWCUI010000057">
    <property type="protein sequence ID" value="KAL1890937.1"/>
    <property type="molecule type" value="Genomic_DNA"/>
</dbReference>
<feature type="domain" description="FAD-dependent oxidoreductase 2 FAD-binding" evidence="3">
    <location>
        <begin position="11"/>
        <end position="548"/>
    </location>
</feature>
<dbReference type="SUPFAM" id="SSF51905">
    <property type="entry name" value="FAD/NAD(P)-binding domain"/>
    <property type="match status" value="1"/>
</dbReference>
<dbReference type="PANTHER" id="PTHR43260:SF1">
    <property type="entry name" value="KSDD-LIKE STEROID DEHYDROGENASE RV0785"/>
    <property type="match status" value="1"/>
</dbReference>
<keyword evidence="2" id="KW-0560">Oxidoreductase</keyword>
<proteinExistence type="predicted"/>
<gene>
    <name evidence="4" type="ORF">Sste5346_007934</name>
</gene>
<dbReference type="PANTHER" id="PTHR43260">
    <property type="entry name" value="3-KETOSTEROID-DELTA-1-DEHYDROGENASE"/>
    <property type="match status" value="1"/>
</dbReference>
<keyword evidence="5" id="KW-1185">Reference proteome</keyword>
<dbReference type="Gene3D" id="3.90.700.10">
    <property type="entry name" value="Succinate dehydrogenase/fumarate reductase flavoprotein, catalytic domain"/>
    <property type="match status" value="1"/>
</dbReference>
<dbReference type="NCBIfam" id="NF009472">
    <property type="entry name" value="PRK12834.1"/>
    <property type="match status" value="1"/>
</dbReference>
<evidence type="ECO:0000259" key="3">
    <source>
        <dbReference type="Pfam" id="PF00890"/>
    </source>
</evidence>